<reference evidence="1" key="1">
    <citation type="submission" date="2022-03" db="EMBL/GenBank/DDBJ databases">
        <title>Draft Genome Sequence of Firmicute Strain S0AB, a Heterotrophic Iron/Sulfur-Oxidizing Extreme Acidophile.</title>
        <authorList>
            <person name="Vergara E."/>
            <person name="Pakostova E."/>
            <person name="Johnson D.B."/>
            <person name="Holmes D.S."/>
        </authorList>
    </citation>
    <scope>NUCLEOTIDE SEQUENCE</scope>
    <source>
        <strain evidence="1">S0AB</strain>
    </source>
</reference>
<name>A0A9X2AD71_9BACL</name>
<gene>
    <name evidence="1" type="ORF">MM817_00258</name>
</gene>
<accession>A0A9X2AD71</accession>
<proteinExistence type="predicted"/>
<dbReference type="AlphaFoldDB" id="A0A9X2AD71"/>
<dbReference type="RefSeq" id="WP_241711627.1">
    <property type="nucleotide sequence ID" value="NZ_JALBUF010000001.1"/>
</dbReference>
<evidence type="ECO:0000313" key="2">
    <source>
        <dbReference type="Proteomes" id="UP001139263"/>
    </source>
</evidence>
<keyword evidence="2" id="KW-1185">Reference proteome</keyword>
<dbReference type="Proteomes" id="UP001139263">
    <property type="component" value="Unassembled WGS sequence"/>
</dbReference>
<protein>
    <submittedName>
        <fullName evidence="1">Uncharacterized protein</fullName>
    </submittedName>
</protein>
<dbReference type="EMBL" id="JALBUF010000001">
    <property type="protein sequence ID" value="MCI0182007.1"/>
    <property type="molecule type" value="Genomic_DNA"/>
</dbReference>
<organism evidence="1 2">
    <name type="scientific">Sulfoacidibacillus ferrooxidans</name>
    <dbReference type="NCBI Taxonomy" id="2005001"/>
    <lineage>
        <taxon>Bacteria</taxon>
        <taxon>Bacillati</taxon>
        <taxon>Bacillota</taxon>
        <taxon>Bacilli</taxon>
        <taxon>Bacillales</taxon>
        <taxon>Alicyclobacillaceae</taxon>
        <taxon>Sulfoacidibacillus</taxon>
    </lineage>
</organism>
<comment type="caution">
    <text evidence="1">The sequence shown here is derived from an EMBL/GenBank/DDBJ whole genome shotgun (WGS) entry which is preliminary data.</text>
</comment>
<evidence type="ECO:0000313" key="1">
    <source>
        <dbReference type="EMBL" id="MCI0182007.1"/>
    </source>
</evidence>
<sequence length="82" mass="9529">MHKSRIGHLRIELEMTEDMRQKLLELASGQGQSVMINDALMKHVRVYHLQTEASRVKELEYRKVHVHRLELAAARPTLFVGP</sequence>